<accession>A0A402CQX5</accession>
<dbReference type="EMBL" id="AP025739">
    <property type="protein sequence ID" value="BDI34510.1"/>
    <property type="molecule type" value="Genomic_DNA"/>
</dbReference>
<evidence type="ECO:0000313" key="4">
    <source>
        <dbReference type="EMBL" id="BDI34510.1"/>
    </source>
</evidence>
<dbReference type="Proteomes" id="UP000287394">
    <property type="component" value="Chromosome"/>
</dbReference>
<dbReference type="GO" id="GO:0003700">
    <property type="term" value="F:DNA-binding transcription factor activity"/>
    <property type="evidence" value="ECO:0007669"/>
    <property type="project" value="TreeGrafter"/>
</dbReference>
<reference evidence="4 5" key="1">
    <citation type="journal article" date="2019" name="Int. J. Syst. Evol. Microbiol.">
        <title>Capsulimonas corticalis gen. nov., sp. nov., an aerobic capsulated bacterium, of a novel bacterial order, Capsulimonadales ord. nov., of the class Armatimonadia of the phylum Armatimonadetes.</title>
        <authorList>
            <person name="Li J."/>
            <person name="Kudo C."/>
            <person name="Tonouchi A."/>
        </authorList>
    </citation>
    <scope>NUCLEOTIDE SEQUENCE [LARGE SCALE GENOMIC DNA]</scope>
    <source>
        <strain evidence="4 5">AX-7</strain>
    </source>
</reference>
<name>A0A402CQX5_9BACT</name>
<gene>
    <name evidence="4" type="ORF">CCAX7_65610</name>
</gene>
<dbReference type="PANTHER" id="PTHR30146:SF109">
    <property type="entry name" value="HTH-TYPE TRANSCRIPTIONAL REGULATOR GALS"/>
    <property type="match status" value="1"/>
</dbReference>
<keyword evidence="5" id="KW-1185">Reference proteome</keyword>
<evidence type="ECO:0000256" key="1">
    <source>
        <dbReference type="ARBA" id="ARBA00023015"/>
    </source>
</evidence>
<evidence type="ECO:0000313" key="5">
    <source>
        <dbReference type="Proteomes" id="UP000287394"/>
    </source>
</evidence>
<evidence type="ECO:0000256" key="3">
    <source>
        <dbReference type="ARBA" id="ARBA00023163"/>
    </source>
</evidence>
<keyword evidence="3" id="KW-0804">Transcription</keyword>
<dbReference type="SUPFAM" id="SSF53822">
    <property type="entry name" value="Periplasmic binding protein-like I"/>
    <property type="match status" value="1"/>
</dbReference>
<keyword evidence="2" id="KW-0238">DNA-binding</keyword>
<dbReference type="KEGG" id="ccot:CCAX7_65610"/>
<sequence>MMHSNLTTIGVIVSHYDSAFLSEFLEALAGVCRSESLGMRVYRTQQGDRAADTLRHLERSPDEERIIILGQPQQNARELAASLAIKTYRSLTIDTLVPGASNSYVGTDNALGVRIGMDHLMALGHRRILLLINEPLEAETVRARLREFKAVVAEHGLTGCGEFYCGTQFWDHSSEIVYRRMPEIWPQDVPFTAIFTTSDAGAWAALQWFSEHGVPVPDRVSVLGFDDDAPSRTTTPPLSTVGHRVAEMARQAVSILMGDTPVTVLTPPDLVVRQSTGPPYLFPDASPLSVKNL</sequence>
<dbReference type="Gene3D" id="3.40.50.2300">
    <property type="match status" value="2"/>
</dbReference>
<dbReference type="OrthoDB" id="7170131at2"/>
<proteinExistence type="predicted"/>
<dbReference type="Pfam" id="PF13377">
    <property type="entry name" value="Peripla_BP_3"/>
    <property type="match status" value="1"/>
</dbReference>
<dbReference type="InterPro" id="IPR028082">
    <property type="entry name" value="Peripla_BP_I"/>
</dbReference>
<keyword evidence="1" id="KW-0805">Transcription regulation</keyword>
<protein>
    <submittedName>
        <fullName evidence="4">LacI family transcriptional regulator</fullName>
    </submittedName>
</protein>
<organism evidence="4 5">
    <name type="scientific">Capsulimonas corticalis</name>
    <dbReference type="NCBI Taxonomy" id="2219043"/>
    <lineage>
        <taxon>Bacteria</taxon>
        <taxon>Bacillati</taxon>
        <taxon>Armatimonadota</taxon>
        <taxon>Armatimonadia</taxon>
        <taxon>Capsulimonadales</taxon>
        <taxon>Capsulimonadaceae</taxon>
        <taxon>Capsulimonas</taxon>
    </lineage>
</organism>
<dbReference type="InterPro" id="IPR046335">
    <property type="entry name" value="LacI/GalR-like_sensor"/>
</dbReference>
<evidence type="ECO:0000256" key="2">
    <source>
        <dbReference type="ARBA" id="ARBA00023125"/>
    </source>
</evidence>
<dbReference type="AlphaFoldDB" id="A0A402CQX5"/>
<dbReference type="CDD" id="cd06267">
    <property type="entry name" value="PBP1_LacI_sugar_binding-like"/>
    <property type="match status" value="1"/>
</dbReference>
<dbReference type="GO" id="GO:0000976">
    <property type="term" value="F:transcription cis-regulatory region binding"/>
    <property type="evidence" value="ECO:0007669"/>
    <property type="project" value="TreeGrafter"/>
</dbReference>
<dbReference type="PANTHER" id="PTHR30146">
    <property type="entry name" value="LACI-RELATED TRANSCRIPTIONAL REPRESSOR"/>
    <property type="match status" value="1"/>
</dbReference>
<dbReference type="RefSeq" id="WP_119319867.1">
    <property type="nucleotide sequence ID" value="NZ_AP025739.1"/>
</dbReference>